<protein>
    <submittedName>
        <fullName evidence="1">Uncharacterized protein</fullName>
    </submittedName>
</protein>
<sequence length="36" mass="4125">MWCKYMCDCIPVCVYVCVHMNFVAIKNASPDSILNI</sequence>
<reference evidence="1" key="2">
    <citation type="journal article" date="2015" name="Fish Shellfish Immunol.">
        <title>Early steps in the European eel (Anguilla anguilla)-Vibrio vulnificus interaction in the gills: Role of the RtxA13 toxin.</title>
        <authorList>
            <person name="Callol A."/>
            <person name="Pajuelo D."/>
            <person name="Ebbesson L."/>
            <person name="Teles M."/>
            <person name="MacKenzie S."/>
            <person name="Amaro C."/>
        </authorList>
    </citation>
    <scope>NUCLEOTIDE SEQUENCE</scope>
</reference>
<evidence type="ECO:0000313" key="1">
    <source>
        <dbReference type="EMBL" id="JAI07306.1"/>
    </source>
</evidence>
<reference evidence="1" key="1">
    <citation type="submission" date="2014-11" db="EMBL/GenBank/DDBJ databases">
        <authorList>
            <person name="Amaro Gonzalez C."/>
        </authorList>
    </citation>
    <scope>NUCLEOTIDE SEQUENCE</scope>
</reference>
<accession>A0A0E9XZP8</accession>
<proteinExistence type="predicted"/>
<dbReference type="EMBL" id="GBXM01001272">
    <property type="protein sequence ID" value="JAI07306.1"/>
    <property type="molecule type" value="Transcribed_RNA"/>
</dbReference>
<dbReference type="AlphaFoldDB" id="A0A0E9XZP8"/>
<name>A0A0E9XZP8_ANGAN</name>
<organism evidence="1">
    <name type="scientific">Anguilla anguilla</name>
    <name type="common">European freshwater eel</name>
    <name type="synonym">Muraena anguilla</name>
    <dbReference type="NCBI Taxonomy" id="7936"/>
    <lineage>
        <taxon>Eukaryota</taxon>
        <taxon>Metazoa</taxon>
        <taxon>Chordata</taxon>
        <taxon>Craniata</taxon>
        <taxon>Vertebrata</taxon>
        <taxon>Euteleostomi</taxon>
        <taxon>Actinopterygii</taxon>
        <taxon>Neopterygii</taxon>
        <taxon>Teleostei</taxon>
        <taxon>Anguilliformes</taxon>
        <taxon>Anguillidae</taxon>
        <taxon>Anguilla</taxon>
    </lineage>
</organism>